<evidence type="ECO:0000259" key="2">
    <source>
        <dbReference type="Pfam" id="PF14331"/>
    </source>
</evidence>
<keyword evidence="1" id="KW-0472">Membrane</keyword>
<dbReference type="PANTHER" id="PTHR36153">
    <property type="entry name" value="INNER MEMBRANE PROTEIN-RELATED"/>
    <property type="match status" value="1"/>
</dbReference>
<dbReference type="InterPro" id="IPR027417">
    <property type="entry name" value="P-loop_NTPase"/>
</dbReference>
<keyword evidence="1" id="KW-0812">Transmembrane</keyword>
<protein>
    <submittedName>
        <fullName evidence="3">Type VI secretion system protein ImpL</fullName>
    </submittedName>
</protein>
<dbReference type="EMBL" id="FWZU01000002">
    <property type="protein sequence ID" value="SMF09627.1"/>
    <property type="molecule type" value="Genomic_DNA"/>
</dbReference>
<feature type="domain" description="Type VI secretion system component TssM1 N-terminal" evidence="2">
    <location>
        <begin position="185"/>
        <end position="433"/>
    </location>
</feature>
<dbReference type="SUPFAM" id="SSF52540">
    <property type="entry name" value="P-loop containing nucleoside triphosphate hydrolases"/>
    <property type="match status" value="1"/>
</dbReference>
<dbReference type="AlphaFoldDB" id="A0A1X7D689"/>
<name>A0A1X7D689_9BACT</name>
<evidence type="ECO:0000313" key="4">
    <source>
        <dbReference type="Proteomes" id="UP000192906"/>
    </source>
</evidence>
<dbReference type="InterPro" id="IPR053156">
    <property type="entry name" value="T6SS_TssM-like"/>
</dbReference>
<sequence>MKKLILSILKTIFLILLFAAAAFGSYALVNYKGWPWWAGACLFGGFVGAIVAVLFIRKWFLRRRERKFVKRIVDQDNSAIAAAPLHERSQLQELQTRWMAAVDLLRNSELRKRGNPLYVLPWYMVFGESDSGKTTAVASSRLTTILTDVGPVPGVSATRNCDWWFFEEAIILDTAGRYAIPLDESRDKEEWEKFLTLLVKYRKKEPLNGLIITLPADQLLSGDEDSLGKYGRSLRRRINEIMRVLGAKFPVYVLVTKIDLIFGLKGLVEVLPEETLSQAMGLINESMGTDPEEFVEKAVSSLTERLRELRLLLIDGKSHFDPAFLLFAAELDRLSLRLKAFAAGTFEDNPYQEQPLFRGMFFSSGEQSGEQSSEFLSGLDSLKGIEPNLPETAKGIFLHDFFSKVLPRDRNLFTPIMEFLKWKLFTRNLGMAGWLLLLFFVCGLFSLSYISNKQAMDDLFFAFPTQPAFSNNTDTHIVEFDVFREKIAKLHELNSNWWVPRMGLEVSSEAELKVKEVYCKDFKEIILDPADKALEKAVGRLSMHSSELLTSDYVKLLVWRIELLEDRLAGGGQESFSAFDLPSGRAMTDIVTGFNTDLMKFYGQTYRSYLDWTDKTEPLEEQKLMLQAQLGRVFSFKGADFRWLVDWVNDNPNMQSVTLRDFWGGPNLQFENEVIVEPAYTQNGRKELQDFLMELRQAMPKVGDFDKREKAFWAWYAEQYYKTWYDFAEHFGEGERQLLTKDDYRTMSAKMALPDNPYFSLLTRMKDEFKPVKDIIPTPKWVNLVFSFNIVLSQYEAGKNAGVEASSQKAQDSLSKLMTDLGGRMATRIEERLEMAKKLDAYMGVLKDVSAFAGTQETAFKSAAALYPGTGGTAASPASGAGAVQKNPVDVATQAMADLKSRLSDIGPGSEEFWQLVRGPLDFIIYVVTMEASCELQQLWEGNVLAETAHIPDDKLGENLFGKTGIVNKFTDGSAKPFLTRGVHGWQGRSWLGITFPFRDEFFTFLNSGAWSSQAVQPQYKVDLSTLPTTVNANATQEPFATILTVECGSGQQVLSNYNYASEMSFVWKPDSCGTTTLTIQFRGINLTRTYEGKLGFAKFLKEFRSGVKVFTSEDFPDQEKGLTGLGIKDITVGYTFSGAAPVIELLKIKPLNVPDIITECWE</sequence>
<proteinExistence type="predicted"/>
<keyword evidence="4" id="KW-1185">Reference proteome</keyword>
<gene>
    <name evidence="3" type="ORF">SAMN06295933_1709</name>
</gene>
<dbReference type="PANTHER" id="PTHR36153:SF1">
    <property type="entry name" value="TYPE VI SECRETION SYSTEM COMPONENT TSSM1"/>
    <property type="match status" value="1"/>
</dbReference>
<evidence type="ECO:0000256" key="1">
    <source>
        <dbReference type="SAM" id="Phobius"/>
    </source>
</evidence>
<dbReference type="OrthoDB" id="9758229at2"/>
<keyword evidence="1" id="KW-1133">Transmembrane helix</keyword>
<dbReference type="Pfam" id="PF14331">
    <property type="entry name" value="IcmF-related_N"/>
    <property type="match status" value="1"/>
</dbReference>
<feature type="transmembrane region" description="Helical" evidence="1">
    <location>
        <begin position="429"/>
        <end position="450"/>
    </location>
</feature>
<reference evidence="4" key="1">
    <citation type="submission" date="2017-04" db="EMBL/GenBank/DDBJ databases">
        <authorList>
            <person name="Varghese N."/>
            <person name="Submissions S."/>
        </authorList>
    </citation>
    <scope>NUCLEOTIDE SEQUENCE [LARGE SCALE GENOMIC DNA]</scope>
    <source>
        <strain evidence="4">K3S</strain>
    </source>
</reference>
<dbReference type="STRING" id="1519643.SAMN06295933_1709"/>
<dbReference type="CDD" id="cd00882">
    <property type="entry name" value="Ras_like_GTPase"/>
    <property type="match status" value="1"/>
</dbReference>
<accession>A0A1X7D689</accession>
<dbReference type="Proteomes" id="UP000192906">
    <property type="component" value="Unassembled WGS sequence"/>
</dbReference>
<organism evidence="3 4">
    <name type="scientific">Desulfovibrio gilichinskyi</name>
    <dbReference type="NCBI Taxonomy" id="1519643"/>
    <lineage>
        <taxon>Bacteria</taxon>
        <taxon>Pseudomonadati</taxon>
        <taxon>Thermodesulfobacteriota</taxon>
        <taxon>Desulfovibrionia</taxon>
        <taxon>Desulfovibrionales</taxon>
        <taxon>Desulfovibrionaceae</taxon>
        <taxon>Desulfovibrio</taxon>
    </lineage>
</organism>
<dbReference type="RefSeq" id="WP_085101145.1">
    <property type="nucleotide sequence ID" value="NZ_FWZU01000002.1"/>
</dbReference>
<evidence type="ECO:0000313" key="3">
    <source>
        <dbReference type="EMBL" id="SMF09627.1"/>
    </source>
</evidence>
<dbReference type="InterPro" id="IPR025743">
    <property type="entry name" value="TssM1_N"/>
</dbReference>
<feature type="transmembrane region" description="Helical" evidence="1">
    <location>
        <begin position="34"/>
        <end position="56"/>
    </location>
</feature>